<dbReference type="InterPro" id="IPR009061">
    <property type="entry name" value="DNA-bd_dom_put_sf"/>
</dbReference>
<evidence type="ECO:0000313" key="7">
    <source>
        <dbReference type="Proteomes" id="UP000051751"/>
    </source>
</evidence>
<evidence type="ECO:0000313" key="4">
    <source>
        <dbReference type="EMBL" id="KRN28675.1"/>
    </source>
</evidence>
<dbReference type="InterPro" id="IPR000551">
    <property type="entry name" value="MerR-type_HTH_dom"/>
</dbReference>
<dbReference type="SUPFAM" id="SSF46955">
    <property type="entry name" value="Putative DNA-binding domain"/>
    <property type="match status" value="1"/>
</dbReference>
<keyword evidence="2" id="KW-0175">Coiled coil</keyword>
<name>A0A0R2FJ81_9LACO</name>
<dbReference type="RefSeq" id="WP_057769143.1">
    <property type="nucleotide sequence ID" value="NZ_JQAT01000002.1"/>
</dbReference>
<dbReference type="GO" id="GO:0003700">
    <property type="term" value="F:DNA-binding transcription factor activity"/>
    <property type="evidence" value="ECO:0007669"/>
    <property type="project" value="InterPro"/>
</dbReference>
<organism evidence="4 7">
    <name type="scientific">Lactobacillus selangorensis</name>
    <dbReference type="NCBI Taxonomy" id="81857"/>
    <lineage>
        <taxon>Bacteria</taxon>
        <taxon>Bacillati</taxon>
        <taxon>Bacillota</taxon>
        <taxon>Bacilli</taxon>
        <taxon>Lactobacillales</taxon>
        <taxon>Lactobacillaceae</taxon>
        <taxon>Lactobacillus</taxon>
    </lineage>
</organism>
<reference evidence="6 7" key="1">
    <citation type="journal article" date="2015" name="Genome Announc.">
        <title>Expanding the biotechnology potential of lactobacilli through comparative genomics of 213 strains and associated genera.</title>
        <authorList>
            <person name="Sun Z."/>
            <person name="Harris H.M."/>
            <person name="McCann A."/>
            <person name="Guo C."/>
            <person name="Argimon S."/>
            <person name="Zhang W."/>
            <person name="Yang X."/>
            <person name="Jeffery I.B."/>
            <person name="Cooney J.C."/>
            <person name="Kagawa T.F."/>
            <person name="Liu W."/>
            <person name="Song Y."/>
            <person name="Salvetti E."/>
            <person name="Wrobel A."/>
            <person name="Rasinkangas P."/>
            <person name="Parkhill J."/>
            <person name="Rea M.C."/>
            <person name="O'Sullivan O."/>
            <person name="Ritari J."/>
            <person name="Douillard F.P."/>
            <person name="Paul Ross R."/>
            <person name="Yang R."/>
            <person name="Briner A.E."/>
            <person name="Felis G.E."/>
            <person name="de Vos W.M."/>
            <person name="Barrangou R."/>
            <person name="Klaenhammer T.R."/>
            <person name="Caufield P.W."/>
            <person name="Cui Y."/>
            <person name="Zhang H."/>
            <person name="O'Toole P.W."/>
        </authorList>
    </citation>
    <scope>NUCLEOTIDE SEQUENCE [LARGE SCALE GENOMIC DNA]</scope>
    <source>
        <strain evidence="4 7">ATCC BAA-66</strain>
        <strain evidence="5 6">DSM 13344</strain>
    </source>
</reference>
<dbReference type="OrthoDB" id="9811174at2"/>
<dbReference type="InterPro" id="IPR047057">
    <property type="entry name" value="MerR_fam"/>
</dbReference>
<evidence type="ECO:0000256" key="2">
    <source>
        <dbReference type="SAM" id="Coils"/>
    </source>
</evidence>
<evidence type="ECO:0000259" key="3">
    <source>
        <dbReference type="PROSITE" id="PS50937"/>
    </source>
</evidence>
<comment type="caution">
    <text evidence="4">The sequence shown here is derived from an EMBL/GenBank/DDBJ whole genome shotgun (WGS) entry which is preliminary data.</text>
</comment>
<evidence type="ECO:0000313" key="6">
    <source>
        <dbReference type="Proteomes" id="UP000051645"/>
    </source>
</evidence>
<dbReference type="EMBL" id="JQAZ01000002">
    <property type="protein sequence ID" value="KRN32915.1"/>
    <property type="molecule type" value="Genomic_DNA"/>
</dbReference>
<dbReference type="Pfam" id="PF13411">
    <property type="entry name" value="MerR_1"/>
    <property type="match status" value="1"/>
</dbReference>
<dbReference type="STRING" id="81857.IV38_GL000878"/>
<sequence>MNIQAVSKKYGVSSDTLRYWERVGVIPPVTRNASGYRDYTPEDENWVHFTQCMRNAGVSIDILIEYTTLMMEGKQTIAARQSLLEEQRDKLQDQIDKLAAARDRLNGKLDGYAERMANLDESKYRKTK</sequence>
<dbReference type="PROSITE" id="PS50937">
    <property type="entry name" value="HTH_MERR_2"/>
    <property type="match status" value="1"/>
</dbReference>
<gene>
    <name evidence="4" type="ORF">IV38_GL000878</name>
    <name evidence="5" type="ORF">IV40_GL000975</name>
</gene>
<dbReference type="Proteomes" id="UP000051751">
    <property type="component" value="Unassembled WGS sequence"/>
</dbReference>
<accession>A0A0R2FJ81</accession>
<feature type="coiled-coil region" evidence="2">
    <location>
        <begin position="74"/>
        <end position="122"/>
    </location>
</feature>
<evidence type="ECO:0000256" key="1">
    <source>
        <dbReference type="ARBA" id="ARBA00023125"/>
    </source>
</evidence>
<evidence type="ECO:0000313" key="5">
    <source>
        <dbReference type="EMBL" id="KRN32915.1"/>
    </source>
</evidence>
<dbReference type="SMART" id="SM00422">
    <property type="entry name" value="HTH_MERR"/>
    <property type="match status" value="1"/>
</dbReference>
<dbReference type="PANTHER" id="PTHR30204:SF98">
    <property type="entry name" value="HTH-TYPE TRANSCRIPTIONAL REGULATOR ADHR"/>
    <property type="match status" value="1"/>
</dbReference>
<dbReference type="EMBL" id="JQAT01000002">
    <property type="protein sequence ID" value="KRN28675.1"/>
    <property type="molecule type" value="Genomic_DNA"/>
</dbReference>
<feature type="domain" description="HTH merR-type" evidence="3">
    <location>
        <begin position="1"/>
        <end position="69"/>
    </location>
</feature>
<dbReference type="PATRIC" id="fig|81857.3.peg.880"/>
<dbReference type="Proteomes" id="UP000051645">
    <property type="component" value="Unassembled WGS sequence"/>
</dbReference>
<dbReference type="AlphaFoldDB" id="A0A0R2FJ81"/>
<keyword evidence="6" id="KW-1185">Reference proteome</keyword>
<dbReference type="GO" id="GO:0003677">
    <property type="term" value="F:DNA binding"/>
    <property type="evidence" value="ECO:0007669"/>
    <property type="project" value="UniProtKB-KW"/>
</dbReference>
<dbReference type="Gene3D" id="1.10.1660.10">
    <property type="match status" value="1"/>
</dbReference>
<dbReference type="PANTHER" id="PTHR30204">
    <property type="entry name" value="REDOX-CYCLING DRUG-SENSING TRANSCRIPTIONAL ACTIVATOR SOXR"/>
    <property type="match status" value="1"/>
</dbReference>
<keyword evidence="1" id="KW-0238">DNA-binding</keyword>
<protein>
    <recommendedName>
        <fullName evidence="3">HTH merR-type domain-containing protein</fullName>
    </recommendedName>
</protein>
<dbReference type="CDD" id="cd01109">
    <property type="entry name" value="HTH_YyaN"/>
    <property type="match status" value="1"/>
</dbReference>
<proteinExistence type="predicted"/>